<keyword evidence="3" id="KW-1185">Reference proteome</keyword>
<dbReference type="EMBL" id="SODV01000001">
    <property type="protein sequence ID" value="TDX02311.1"/>
    <property type="molecule type" value="Genomic_DNA"/>
</dbReference>
<accession>A0A4R8DYM2</accession>
<comment type="caution">
    <text evidence="2">The sequence shown here is derived from an EMBL/GenBank/DDBJ whole genome shotgun (WGS) entry which is preliminary data.</text>
</comment>
<dbReference type="InterPro" id="IPR014756">
    <property type="entry name" value="Ig_E-set"/>
</dbReference>
<feature type="domain" description="IPT/TIG" evidence="1">
    <location>
        <begin position="52"/>
        <end position="131"/>
    </location>
</feature>
<evidence type="ECO:0000313" key="3">
    <source>
        <dbReference type="Proteomes" id="UP000294498"/>
    </source>
</evidence>
<feature type="domain" description="IPT/TIG" evidence="1">
    <location>
        <begin position="137"/>
        <end position="213"/>
    </location>
</feature>
<evidence type="ECO:0000259" key="1">
    <source>
        <dbReference type="Pfam" id="PF01833"/>
    </source>
</evidence>
<dbReference type="RefSeq" id="WP_133994928.1">
    <property type="nucleotide sequence ID" value="NZ_SODV01000001.1"/>
</dbReference>
<dbReference type="Gene3D" id="2.60.40.10">
    <property type="entry name" value="Immunoglobulins"/>
    <property type="match status" value="4"/>
</dbReference>
<sequence>MKTGNVTFILMLGLLILFSMCKKDTVNPPSNTGGNGGNGGNGSTANGLQFIRFSPESGAIGDTINIYFTGAPNDISVSFGNTPTNVLSITRTDTNNVQNTVIRVLVPDMPDTTTKIKVKVDTVLFTSEKSFTRTSIPQFSGFSPANGFIGDTITITGVFYTNNPTVRFGDVNAGVISKDSKTLKVVVPNEIDNATPAITVVDGQTMTSTTLFHLNAPVIDSITPKIAYLGQVVRIIGKGFRNQYSSIANNVYLDNSLGYADAESNTSIRIYTKNAGLGMHGFAVEVAGLKTLAKDSVELIADVAPVITSTTDTIYSGANIRITGSHLLSPSPEIPTTVTTVDQDGTTANFVIQSNSDDEILAKVPSLSNNGGTYKITVTVLNSSVTYATPVTYYIGF</sequence>
<proteinExistence type="predicted"/>
<reference evidence="2 3" key="1">
    <citation type="submission" date="2019-03" db="EMBL/GenBank/DDBJ databases">
        <title>Genomic Encyclopedia of Type Strains, Phase IV (KMG-IV): sequencing the most valuable type-strain genomes for metagenomic binning, comparative biology and taxonomic classification.</title>
        <authorList>
            <person name="Goeker M."/>
        </authorList>
    </citation>
    <scope>NUCLEOTIDE SEQUENCE [LARGE SCALE GENOMIC DNA]</scope>
    <source>
        <strain evidence="2 3">DSM 100059</strain>
    </source>
</reference>
<dbReference type="InterPro" id="IPR002909">
    <property type="entry name" value="IPT_dom"/>
</dbReference>
<organism evidence="2 3">
    <name type="scientific">Dinghuibacter silviterrae</name>
    <dbReference type="NCBI Taxonomy" id="1539049"/>
    <lineage>
        <taxon>Bacteria</taxon>
        <taxon>Pseudomonadati</taxon>
        <taxon>Bacteroidota</taxon>
        <taxon>Chitinophagia</taxon>
        <taxon>Chitinophagales</taxon>
        <taxon>Chitinophagaceae</taxon>
        <taxon>Dinghuibacter</taxon>
    </lineage>
</organism>
<protein>
    <recommendedName>
        <fullName evidence="1">IPT/TIG domain-containing protein</fullName>
    </recommendedName>
</protein>
<name>A0A4R8DYM2_9BACT</name>
<dbReference type="Proteomes" id="UP000294498">
    <property type="component" value="Unassembled WGS sequence"/>
</dbReference>
<dbReference type="InterPro" id="IPR013783">
    <property type="entry name" value="Ig-like_fold"/>
</dbReference>
<dbReference type="OrthoDB" id="614366at2"/>
<feature type="domain" description="IPT/TIG" evidence="1">
    <location>
        <begin position="217"/>
        <end position="290"/>
    </location>
</feature>
<dbReference type="AlphaFoldDB" id="A0A4R8DYM2"/>
<dbReference type="Pfam" id="PF01833">
    <property type="entry name" value="TIG"/>
    <property type="match status" value="3"/>
</dbReference>
<evidence type="ECO:0000313" key="2">
    <source>
        <dbReference type="EMBL" id="TDX02311.1"/>
    </source>
</evidence>
<dbReference type="SUPFAM" id="SSF81296">
    <property type="entry name" value="E set domains"/>
    <property type="match status" value="3"/>
</dbReference>
<gene>
    <name evidence="2" type="ORF">EDB95_3367</name>
</gene>